<sequence>MTSDDLMNQGQNASRSGTKFAEMKRKRRPTNKKCKQTFGEKSDNVLNQEKNIAGSRLNSVEVQRKCPPTKKGKKASGERSSRFRGVTRYPGHFEAFLWDNSDPQVKGKTVYIGGFHEEEHAARAHDLASLKYWGKSTPLNFPVTDYEKEIEEMEAYTKKDYLLHIRRTSACFSKGISKYRGVSKYGENSRWQARLGKGKDTKGLYVGSFDTQEEAARAYDVAVIKYRGGWDAVTNFDISNYDVQDILDNPYIPIEKGASKFIRRTAADDILESRRTTNNVTVSQHVDSSSSYKPDTTLVAPPSFEPTVVQTLDQTLSYSNPEQQYPFPSFNPNQDNEQIQINKFSQDLQYFNTPNSEYDHLPFPINPSIDNWGNYCRNELIESSIQFQSILTPENHNFQFHQYNNDNSQLHLLHNPSSSSSQFSQNPNCQRENPNVLSELADLQSGSDIREVPSGQEAVASFAMTGTDEGLGDCPNERNGIFSEVDFGLEEFGRFLMTIDTSDF</sequence>
<evidence type="ECO:0000256" key="3">
    <source>
        <dbReference type="ARBA" id="ARBA00023125"/>
    </source>
</evidence>
<dbReference type="EMBL" id="MH333016">
    <property type="protein sequence ID" value="AZL19516.1"/>
    <property type="molecule type" value="mRNA"/>
</dbReference>
<feature type="domain" description="AP2/ERF" evidence="7">
    <location>
        <begin position="82"/>
        <end position="142"/>
    </location>
</feature>
<feature type="region of interest" description="Disordered" evidence="6">
    <location>
        <begin position="1"/>
        <end position="43"/>
    </location>
</feature>
<dbReference type="SUPFAM" id="SSF54171">
    <property type="entry name" value="DNA-binding domain"/>
    <property type="match status" value="2"/>
</dbReference>
<dbReference type="Pfam" id="PF00847">
    <property type="entry name" value="AP2"/>
    <property type="match status" value="1"/>
</dbReference>
<name>A0A3Q8TB38_FRAAN</name>
<feature type="compositionally biased region" description="Low complexity" evidence="6">
    <location>
        <begin position="409"/>
        <end position="428"/>
    </location>
</feature>
<reference evidence="8" key="1">
    <citation type="submission" date="2018-05" db="EMBL/GenBank/DDBJ databases">
        <title>Full-length coding sequences of AP2/ERF genes and FaMYB98 from 'Yuexin' strawberry (Fragaria x ananassa).</title>
        <authorList>
            <person name="Zhang Y."/>
            <person name="Yin X."/>
            <person name="Xiao Y."/>
            <person name="Chen K."/>
        </authorList>
    </citation>
    <scope>NUCLEOTIDE SEQUENCE</scope>
</reference>
<organism evidence="8">
    <name type="scientific">Fragaria ananassa</name>
    <name type="common">Strawberry</name>
    <name type="synonym">Fragaria chiloensis x Fragaria virginiana</name>
    <dbReference type="NCBI Taxonomy" id="3747"/>
    <lineage>
        <taxon>Eukaryota</taxon>
        <taxon>Viridiplantae</taxon>
        <taxon>Streptophyta</taxon>
        <taxon>Embryophyta</taxon>
        <taxon>Tracheophyta</taxon>
        <taxon>Spermatophyta</taxon>
        <taxon>Magnoliopsida</taxon>
        <taxon>eudicotyledons</taxon>
        <taxon>Gunneridae</taxon>
        <taxon>Pentapetalae</taxon>
        <taxon>rosids</taxon>
        <taxon>fabids</taxon>
        <taxon>Rosales</taxon>
        <taxon>Rosaceae</taxon>
        <taxon>Rosoideae</taxon>
        <taxon>Potentilleae</taxon>
        <taxon>Fragariinae</taxon>
        <taxon>Fragaria</taxon>
    </lineage>
</organism>
<accession>A0A3Q8TB38</accession>
<dbReference type="GO" id="GO:0003677">
    <property type="term" value="F:DNA binding"/>
    <property type="evidence" value="ECO:0007669"/>
    <property type="project" value="UniProtKB-KW"/>
</dbReference>
<keyword evidence="4" id="KW-0804">Transcription</keyword>
<evidence type="ECO:0000256" key="5">
    <source>
        <dbReference type="ARBA" id="ARBA00023242"/>
    </source>
</evidence>
<dbReference type="GO" id="GO:0005634">
    <property type="term" value="C:nucleus"/>
    <property type="evidence" value="ECO:0007669"/>
    <property type="project" value="UniProtKB-SubCell"/>
</dbReference>
<keyword evidence="3" id="KW-0238">DNA-binding</keyword>
<evidence type="ECO:0000256" key="4">
    <source>
        <dbReference type="ARBA" id="ARBA00023163"/>
    </source>
</evidence>
<keyword evidence="2" id="KW-0805">Transcription regulation</keyword>
<dbReference type="CDD" id="cd00018">
    <property type="entry name" value="AP2"/>
    <property type="match status" value="2"/>
</dbReference>
<dbReference type="SMART" id="SM00380">
    <property type="entry name" value="AP2"/>
    <property type="match status" value="2"/>
</dbReference>
<feature type="compositionally biased region" description="Polar residues" evidence="6">
    <location>
        <begin position="1"/>
        <end position="17"/>
    </location>
</feature>
<dbReference type="InterPro" id="IPR036955">
    <property type="entry name" value="AP2/ERF_dom_sf"/>
</dbReference>
<feature type="domain" description="AP2/ERF" evidence="7">
    <location>
        <begin position="178"/>
        <end position="237"/>
    </location>
</feature>
<dbReference type="InterPro" id="IPR001471">
    <property type="entry name" value="AP2/ERF_dom"/>
</dbReference>
<evidence type="ECO:0000256" key="1">
    <source>
        <dbReference type="ARBA" id="ARBA00004123"/>
    </source>
</evidence>
<evidence type="ECO:0000256" key="6">
    <source>
        <dbReference type="SAM" id="MobiDB-lite"/>
    </source>
</evidence>
<evidence type="ECO:0000256" key="2">
    <source>
        <dbReference type="ARBA" id="ARBA00023015"/>
    </source>
</evidence>
<feature type="region of interest" description="Disordered" evidence="6">
    <location>
        <begin position="409"/>
        <end position="433"/>
    </location>
</feature>
<proteinExistence type="evidence at transcript level"/>
<protein>
    <submittedName>
        <fullName evidence="8">Transcription factor AP213</fullName>
    </submittedName>
</protein>
<dbReference type="AlphaFoldDB" id="A0A3Q8TB38"/>
<keyword evidence="5" id="KW-0539">Nucleus</keyword>
<feature type="compositionally biased region" description="Basic residues" evidence="6">
    <location>
        <begin position="24"/>
        <end position="35"/>
    </location>
</feature>
<dbReference type="PROSITE" id="PS51032">
    <property type="entry name" value="AP2_ERF"/>
    <property type="match status" value="2"/>
</dbReference>
<evidence type="ECO:0000259" key="7">
    <source>
        <dbReference type="PROSITE" id="PS51032"/>
    </source>
</evidence>
<evidence type="ECO:0000313" key="8">
    <source>
        <dbReference type="EMBL" id="AZL19516.1"/>
    </source>
</evidence>
<dbReference type="GO" id="GO:0003700">
    <property type="term" value="F:DNA-binding transcription factor activity"/>
    <property type="evidence" value="ECO:0007669"/>
    <property type="project" value="InterPro"/>
</dbReference>
<dbReference type="Gene3D" id="3.30.730.10">
    <property type="entry name" value="AP2/ERF domain"/>
    <property type="match status" value="2"/>
</dbReference>
<dbReference type="InterPro" id="IPR016177">
    <property type="entry name" value="DNA-bd_dom_sf"/>
</dbReference>
<comment type="subcellular location">
    <subcellularLocation>
        <location evidence="1">Nucleus</location>
    </subcellularLocation>
</comment>
<dbReference type="PANTHER" id="PTHR32467:SF241">
    <property type="entry name" value="OS01G0899800 PROTEIN"/>
    <property type="match status" value="1"/>
</dbReference>
<dbReference type="PANTHER" id="PTHR32467">
    <property type="entry name" value="AP2-LIKE ETHYLENE-RESPONSIVE TRANSCRIPTION FACTOR"/>
    <property type="match status" value="1"/>
</dbReference>